<comment type="caution">
    <text evidence="2">The sequence shown here is derived from an EMBL/GenBank/DDBJ whole genome shotgun (WGS) entry which is preliminary data.</text>
</comment>
<dbReference type="PANTHER" id="PTHR42912:SF96">
    <property type="entry name" value="METHYLTRANSFERASE DOMAIN-CONTAINING PROTEIN"/>
    <property type="match status" value="1"/>
</dbReference>
<keyword evidence="3" id="KW-1185">Reference proteome</keyword>
<dbReference type="CDD" id="cd02440">
    <property type="entry name" value="AdoMet_MTases"/>
    <property type="match status" value="1"/>
</dbReference>
<name>A0A5J4Z852_PORPP</name>
<dbReference type="SUPFAM" id="SSF53335">
    <property type="entry name" value="S-adenosyl-L-methionine-dependent methyltransferases"/>
    <property type="match status" value="1"/>
</dbReference>
<accession>A0A5J4Z852</accession>
<dbReference type="InterPro" id="IPR013216">
    <property type="entry name" value="Methyltransf_11"/>
</dbReference>
<dbReference type="Gene3D" id="3.40.50.150">
    <property type="entry name" value="Vaccinia Virus protein VP39"/>
    <property type="match status" value="1"/>
</dbReference>
<evidence type="ECO:0000313" key="3">
    <source>
        <dbReference type="Proteomes" id="UP000324585"/>
    </source>
</evidence>
<dbReference type="EMBL" id="VRMN01000001">
    <property type="protein sequence ID" value="KAA8499194.1"/>
    <property type="molecule type" value="Genomic_DNA"/>
</dbReference>
<evidence type="ECO:0000313" key="2">
    <source>
        <dbReference type="EMBL" id="KAA8499194.1"/>
    </source>
</evidence>
<keyword evidence="2" id="KW-0808">Transferase</keyword>
<dbReference type="AlphaFoldDB" id="A0A5J4Z852"/>
<gene>
    <name evidence="2" type="ORF">FVE85_6779</name>
</gene>
<dbReference type="GO" id="GO:0008757">
    <property type="term" value="F:S-adenosylmethionine-dependent methyltransferase activity"/>
    <property type="evidence" value="ECO:0007669"/>
    <property type="project" value="InterPro"/>
</dbReference>
<dbReference type="InterPro" id="IPR050508">
    <property type="entry name" value="Methyltransf_Superfamily"/>
</dbReference>
<dbReference type="Proteomes" id="UP000324585">
    <property type="component" value="Unassembled WGS sequence"/>
</dbReference>
<evidence type="ECO:0000259" key="1">
    <source>
        <dbReference type="Pfam" id="PF08241"/>
    </source>
</evidence>
<dbReference type="OMA" id="FEYFICK"/>
<organism evidence="2 3">
    <name type="scientific">Porphyridium purpureum</name>
    <name type="common">Red alga</name>
    <name type="synonym">Porphyridium cruentum</name>
    <dbReference type="NCBI Taxonomy" id="35688"/>
    <lineage>
        <taxon>Eukaryota</taxon>
        <taxon>Rhodophyta</taxon>
        <taxon>Bangiophyceae</taxon>
        <taxon>Porphyridiales</taxon>
        <taxon>Porphyridiaceae</taxon>
        <taxon>Porphyridium</taxon>
    </lineage>
</organism>
<dbReference type="PANTHER" id="PTHR42912">
    <property type="entry name" value="METHYLTRANSFERASE"/>
    <property type="match status" value="1"/>
</dbReference>
<protein>
    <submittedName>
        <fullName evidence="2">Phosphatidylethanolamine N-methyltransferase</fullName>
    </submittedName>
</protein>
<feature type="domain" description="Methyltransferase type 11" evidence="1">
    <location>
        <begin position="99"/>
        <end position="197"/>
    </location>
</feature>
<reference evidence="3" key="1">
    <citation type="journal article" date="2019" name="Nat. Commun.">
        <title>Expansion of phycobilisome linker gene families in mesophilic red algae.</title>
        <authorList>
            <person name="Lee J."/>
            <person name="Kim D."/>
            <person name="Bhattacharya D."/>
            <person name="Yoon H.S."/>
        </authorList>
    </citation>
    <scope>NUCLEOTIDE SEQUENCE [LARGE SCALE GENOMIC DNA]</scope>
    <source>
        <strain evidence="3">CCMP 1328</strain>
    </source>
</reference>
<sequence>MVRRCIAFTRTNMFVGVYCGPQPRERCVSRRAVVSAAAAVAVGTVLGPETVCARRANTQAEYDDASTKYDALDDGPAAQALQFPQMRAVLLARAKGRVLELGVGTGLNLPYYAFGTGHVTNLTGADLSQGMLAQAAMRARALGLNADGKVEFVQADATDMSPVIGSNSFDTIVETFALCVMSDPGAVLREAHRIIRKSDDSRLLILDHTRSSWPLLGTYQDITEPAVTRLSKQCRWNLRIPDLLRENGWSIVAIQSALAGTVVTIEARPSL</sequence>
<dbReference type="InterPro" id="IPR029063">
    <property type="entry name" value="SAM-dependent_MTases_sf"/>
</dbReference>
<dbReference type="GO" id="GO:0032259">
    <property type="term" value="P:methylation"/>
    <property type="evidence" value="ECO:0007669"/>
    <property type="project" value="UniProtKB-KW"/>
</dbReference>
<keyword evidence="2" id="KW-0489">Methyltransferase</keyword>
<dbReference type="OrthoDB" id="416496at2759"/>
<dbReference type="Pfam" id="PF08241">
    <property type="entry name" value="Methyltransf_11"/>
    <property type="match status" value="1"/>
</dbReference>
<proteinExistence type="predicted"/>